<dbReference type="Gene3D" id="6.10.340.10">
    <property type="match status" value="1"/>
</dbReference>
<evidence type="ECO:0000256" key="3">
    <source>
        <dbReference type="ARBA" id="ARBA00004236"/>
    </source>
</evidence>
<dbReference type="SMART" id="SM00387">
    <property type="entry name" value="HATPase_c"/>
    <property type="match status" value="1"/>
</dbReference>
<accession>A0A1K0FLJ0</accession>
<dbReference type="SUPFAM" id="SSF47384">
    <property type="entry name" value="Homodimeric domain of signal transducing histidine kinase"/>
    <property type="match status" value="1"/>
</dbReference>
<evidence type="ECO:0000259" key="14">
    <source>
        <dbReference type="PROSITE" id="PS50109"/>
    </source>
</evidence>
<dbReference type="FunFam" id="1.10.287.130:FF:000001">
    <property type="entry name" value="Two-component sensor histidine kinase"/>
    <property type="match status" value="1"/>
</dbReference>
<dbReference type="GO" id="GO:0000155">
    <property type="term" value="F:phosphorelay sensor kinase activity"/>
    <property type="evidence" value="ECO:0007669"/>
    <property type="project" value="InterPro"/>
</dbReference>
<proteinExistence type="predicted"/>
<evidence type="ECO:0000256" key="5">
    <source>
        <dbReference type="ARBA" id="ARBA00022553"/>
    </source>
</evidence>
<keyword evidence="17" id="KW-1185">Reference proteome</keyword>
<evidence type="ECO:0000256" key="4">
    <source>
        <dbReference type="ARBA" id="ARBA00012438"/>
    </source>
</evidence>
<dbReference type="InterPro" id="IPR050736">
    <property type="entry name" value="Sensor_HK_Regulatory"/>
</dbReference>
<dbReference type="Pfam" id="PF05227">
    <property type="entry name" value="CHASE3"/>
    <property type="match status" value="1"/>
</dbReference>
<keyword evidence="9 13" id="KW-1133">Transmembrane helix</keyword>
<dbReference type="GO" id="GO:0005509">
    <property type="term" value="F:calcium ion binding"/>
    <property type="evidence" value="ECO:0007669"/>
    <property type="project" value="UniProtKB-ARBA"/>
</dbReference>
<dbReference type="InterPro" id="IPR003018">
    <property type="entry name" value="GAF"/>
</dbReference>
<keyword evidence="7 13" id="KW-0812">Transmembrane</keyword>
<organism evidence="16 17">
    <name type="scientific">Couchioplanes caeruleus subsp. caeruleus</name>
    <dbReference type="NCBI Taxonomy" id="56427"/>
    <lineage>
        <taxon>Bacteria</taxon>
        <taxon>Bacillati</taxon>
        <taxon>Actinomycetota</taxon>
        <taxon>Actinomycetes</taxon>
        <taxon>Micromonosporales</taxon>
        <taxon>Micromonosporaceae</taxon>
        <taxon>Couchioplanes</taxon>
    </lineage>
</organism>
<name>A0A1K0FLJ0_9ACTN</name>
<keyword evidence="11 13" id="KW-0472">Membrane</keyword>
<keyword evidence="12" id="KW-0175">Coiled coil</keyword>
<dbReference type="CDD" id="cd00082">
    <property type="entry name" value="HisKA"/>
    <property type="match status" value="1"/>
</dbReference>
<evidence type="ECO:0000256" key="11">
    <source>
        <dbReference type="ARBA" id="ARBA00023136"/>
    </source>
</evidence>
<keyword evidence="8" id="KW-0418">Kinase</keyword>
<evidence type="ECO:0000259" key="15">
    <source>
        <dbReference type="PROSITE" id="PS50885"/>
    </source>
</evidence>
<feature type="coiled-coil region" evidence="12">
    <location>
        <begin position="240"/>
        <end position="267"/>
    </location>
</feature>
<keyword evidence="6" id="KW-0808">Transferase</keyword>
<dbReference type="SUPFAM" id="SSF55874">
    <property type="entry name" value="ATPase domain of HSP90 chaperone/DNA topoisomerase II/histidine kinase"/>
    <property type="match status" value="1"/>
</dbReference>
<feature type="transmembrane region" description="Helical" evidence="13">
    <location>
        <begin position="175"/>
        <end position="199"/>
    </location>
</feature>
<feature type="domain" description="HAMP" evidence="15">
    <location>
        <begin position="203"/>
        <end position="256"/>
    </location>
</feature>
<dbReference type="SMART" id="SM00388">
    <property type="entry name" value="HisKA"/>
    <property type="match status" value="1"/>
</dbReference>
<dbReference type="AlphaFoldDB" id="A0A1K0FLJ0"/>
<dbReference type="InterPro" id="IPR036097">
    <property type="entry name" value="HisK_dim/P_sf"/>
</dbReference>
<dbReference type="Pfam" id="PF01590">
    <property type="entry name" value="GAF"/>
    <property type="match status" value="1"/>
</dbReference>
<dbReference type="InterPro" id="IPR003660">
    <property type="entry name" value="HAMP_dom"/>
</dbReference>
<evidence type="ECO:0000313" key="16">
    <source>
        <dbReference type="EMBL" id="OJF13673.1"/>
    </source>
</evidence>
<gene>
    <name evidence="16" type="ORF">BG844_13970</name>
</gene>
<dbReference type="SUPFAM" id="SSF55781">
    <property type="entry name" value="GAF domain-like"/>
    <property type="match status" value="1"/>
</dbReference>
<reference evidence="16 17" key="1">
    <citation type="submission" date="2016-09" db="EMBL/GenBank/DDBJ databases">
        <title>Couchioplanes caeruleus draft genome sequence.</title>
        <authorList>
            <person name="Sheehan J."/>
            <person name="Caffrey P."/>
        </authorList>
    </citation>
    <scope>NUCLEOTIDE SEQUENCE [LARGE SCALE GENOMIC DNA]</scope>
    <source>
        <strain evidence="16 17">DSM 43634</strain>
    </source>
</reference>
<dbReference type="InterPro" id="IPR036890">
    <property type="entry name" value="HATPase_C_sf"/>
</dbReference>
<dbReference type="CDD" id="cd16922">
    <property type="entry name" value="HATPase_EvgS-ArcB-TorS-like"/>
    <property type="match status" value="1"/>
</dbReference>
<keyword evidence="10" id="KW-0902">Two-component regulatory system</keyword>
<comment type="catalytic activity">
    <reaction evidence="1">
        <text>ATP + protein L-histidine = ADP + protein N-phospho-L-histidine.</text>
        <dbReference type="EC" id="2.7.13.3"/>
    </reaction>
</comment>
<comment type="cofactor">
    <cofactor evidence="2">
        <name>a divalent metal cation</name>
        <dbReference type="ChEBI" id="CHEBI:60240"/>
    </cofactor>
</comment>
<dbReference type="PANTHER" id="PTHR43711:SF1">
    <property type="entry name" value="HISTIDINE KINASE 1"/>
    <property type="match status" value="1"/>
</dbReference>
<dbReference type="Gene3D" id="3.30.450.40">
    <property type="match status" value="1"/>
</dbReference>
<dbReference type="EC" id="2.7.13.3" evidence="4"/>
<dbReference type="InterPro" id="IPR007891">
    <property type="entry name" value="CHASE3"/>
</dbReference>
<dbReference type="Gene3D" id="3.30.565.10">
    <property type="entry name" value="Histidine kinase-like ATPase, C-terminal domain"/>
    <property type="match status" value="1"/>
</dbReference>
<dbReference type="SMART" id="SM00304">
    <property type="entry name" value="HAMP"/>
    <property type="match status" value="1"/>
</dbReference>
<dbReference type="Pfam" id="PF00672">
    <property type="entry name" value="HAMP"/>
    <property type="match status" value="1"/>
</dbReference>
<dbReference type="InterPro" id="IPR005467">
    <property type="entry name" value="His_kinase_dom"/>
</dbReference>
<dbReference type="Pfam" id="PF02518">
    <property type="entry name" value="HATPase_c"/>
    <property type="match status" value="1"/>
</dbReference>
<dbReference type="PANTHER" id="PTHR43711">
    <property type="entry name" value="TWO-COMPONENT HISTIDINE KINASE"/>
    <property type="match status" value="1"/>
</dbReference>
<dbReference type="InterPro" id="IPR029016">
    <property type="entry name" value="GAF-like_dom_sf"/>
</dbReference>
<dbReference type="Pfam" id="PF00512">
    <property type="entry name" value="HisKA"/>
    <property type="match status" value="1"/>
</dbReference>
<feature type="domain" description="Histidine kinase" evidence="14">
    <location>
        <begin position="446"/>
        <end position="663"/>
    </location>
</feature>
<evidence type="ECO:0000256" key="8">
    <source>
        <dbReference type="ARBA" id="ARBA00022777"/>
    </source>
</evidence>
<keyword evidence="5" id="KW-0597">Phosphoprotein</keyword>
<evidence type="ECO:0000313" key="17">
    <source>
        <dbReference type="Proteomes" id="UP000182486"/>
    </source>
</evidence>
<dbReference type="EMBL" id="MEIA01000140">
    <property type="protein sequence ID" value="OJF13673.1"/>
    <property type="molecule type" value="Genomic_DNA"/>
</dbReference>
<dbReference type="PROSITE" id="PS50885">
    <property type="entry name" value="HAMP"/>
    <property type="match status" value="1"/>
</dbReference>
<comment type="caution">
    <text evidence="16">The sequence shown here is derived from an EMBL/GenBank/DDBJ whole genome shotgun (WGS) entry which is preliminary data.</text>
</comment>
<dbReference type="PROSITE" id="PS50109">
    <property type="entry name" value="HIS_KIN"/>
    <property type="match status" value="1"/>
</dbReference>
<dbReference type="FunFam" id="3.30.565.10:FF:000006">
    <property type="entry name" value="Sensor histidine kinase WalK"/>
    <property type="match status" value="1"/>
</dbReference>
<evidence type="ECO:0000256" key="12">
    <source>
        <dbReference type="SAM" id="Coils"/>
    </source>
</evidence>
<sequence>MPRERTVGRLLTRAFGVLVVLIVCTGVAETTALVMQHRVVDELSTRVQPLQLANADLRSVLADGQRGLRGYLLTGDGELLASYGAARTDFEQVAATLRKLSRDDEKDAVARQLAKAGHWWALAERQRTAPPRSSAAAGFVAQGKPLFQAFHSENQAFDAALAARAADLRERSATLGVVTTAVVVALTVLAAITAVLAAVQTARKITRPLARIISVIGRRRSGELDIRADATAGPVEIRAVAQAINEMAEVGDRIRAAEKDSARLRAEVRQLGYRIRAHLWVGDALTEAVRGLAEIFHADHVLVRMAPGQTDVPPLVSLRDEHAGGVLEELAGCDASWLGSGDVWTTDEQAAAGQAAPPEPERRAWAAVGDGTVLTAAVSVGDERLGALTLIRDGGPAWTPADVRLVEAVAADLGRGVHHARLFEREQHLVARLKELDTAKKDFMSTVSHELRTPLTSIAGYLELLLDADAGELAPPQRKMLEVIGRNTRRLRELIEDILILSKIESGSFRASRRPVDLTELAESAVAGMAPAAAKGEVELRSEVDRSLELTADPDQLDRVLTNLLSNAVKFTPARGTVTLVVRREADEIHVSVSDTGMGIPSGEQQGLFSRFFRASNAVHRAIPGTGLGLAIVHKIVENHGGHISVQSVEGSGTTVTIRLPAG</sequence>
<evidence type="ECO:0000256" key="2">
    <source>
        <dbReference type="ARBA" id="ARBA00001968"/>
    </source>
</evidence>
<evidence type="ECO:0000256" key="13">
    <source>
        <dbReference type="SAM" id="Phobius"/>
    </source>
</evidence>
<evidence type="ECO:0000256" key="1">
    <source>
        <dbReference type="ARBA" id="ARBA00000085"/>
    </source>
</evidence>
<dbReference type="SMART" id="SM00065">
    <property type="entry name" value="GAF"/>
    <property type="match status" value="1"/>
</dbReference>
<dbReference type="InterPro" id="IPR004358">
    <property type="entry name" value="Sig_transdc_His_kin-like_C"/>
</dbReference>
<dbReference type="Proteomes" id="UP000182486">
    <property type="component" value="Unassembled WGS sequence"/>
</dbReference>
<dbReference type="Gene3D" id="1.10.287.130">
    <property type="match status" value="1"/>
</dbReference>
<evidence type="ECO:0000256" key="10">
    <source>
        <dbReference type="ARBA" id="ARBA00023012"/>
    </source>
</evidence>
<evidence type="ECO:0000256" key="7">
    <source>
        <dbReference type="ARBA" id="ARBA00022692"/>
    </source>
</evidence>
<comment type="subcellular location">
    <subcellularLocation>
        <location evidence="3">Cell membrane</location>
    </subcellularLocation>
</comment>
<dbReference type="PRINTS" id="PR00344">
    <property type="entry name" value="BCTRLSENSOR"/>
</dbReference>
<dbReference type="InterPro" id="IPR003594">
    <property type="entry name" value="HATPase_dom"/>
</dbReference>
<dbReference type="GO" id="GO:0005886">
    <property type="term" value="C:plasma membrane"/>
    <property type="evidence" value="ECO:0007669"/>
    <property type="project" value="UniProtKB-SubCell"/>
</dbReference>
<evidence type="ECO:0000256" key="6">
    <source>
        <dbReference type="ARBA" id="ARBA00022679"/>
    </source>
</evidence>
<evidence type="ECO:0000256" key="9">
    <source>
        <dbReference type="ARBA" id="ARBA00022989"/>
    </source>
</evidence>
<dbReference type="CDD" id="cd06225">
    <property type="entry name" value="HAMP"/>
    <property type="match status" value="1"/>
</dbReference>
<dbReference type="InterPro" id="IPR003661">
    <property type="entry name" value="HisK_dim/P_dom"/>
</dbReference>
<protein>
    <recommendedName>
        <fullName evidence="4">histidine kinase</fullName>
        <ecNumber evidence="4">2.7.13.3</ecNumber>
    </recommendedName>
</protein>